<organism evidence="15 16">
    <name type="scientific">Candidatus Lambdaproteobacteria bacterium RIFOXYD2_FULL_50_16</name>
    <dbReference type="NCBI Taxonomy" id="1817772"/>
    <lineage>
        <taxon>Bacteria</taxon>
        <taxon>Pseudomonadati</taxon>
        <taxon>Pseudomonadota</taxon>
        <taxon>Candidatus Lambdaproteobacteria</taxon>
    </lineage>
</organism>
<evidence type="ECO:0000256" key="4">
    <source>
        <dbReference type="ARBA" id="ARBA00022793"/>
    </source>
</evidence>
<keyword evidence="8" id="KW-0865">Zymogen</keyword>
<comment type="caution">
    <text evidence="15">The sequence shown here is derived from an EMBL/GenBank/DDBJ whole genome shotgun (WGS) entry which is preliminary data.</text>
</comment>
<dbReference type="InterPro" id="IPR030374">
    <property type="entry name" value="PABS"/>
</dbReference>
<comment type="cofactor">
    <cofactor evidence="1">
        <name>pyruvate</name>
        <dbReference type="ChEBI" id="CHEBI:15361"/>
    </cofactor>
</comment>
<evidence type="ECO:0000256" key="12">
    <source>
        <dbReference type="HAMAP-Rule" id="MF_00198"/>
    </source>
</evidence>
<dbReference type="Pfam" id="PF17284">
    <property type="entry name" value="Spermine_synt_N"/>
    <property type="match status" value="1"/>
</dbReference>
<dbReference type="SUPFAM" id="SSF56276">
    <property type="entry name" value="S-adenosylmethionine decarboxylase"/>
    <property type="match status" value="1"/>
</dbReference>
<dbReference type="GO" id="GO:0008295">
    <property type="term" value="P:spermidine biosynthetic process"/>
    <property type="evidence" value="ECO:0007669"/>
    <property type="project" value="UniProtKB-UniRule"/>
</dbReference>
<evidence type="ECO:0000256" key="11">
    <source>
        <dbReference type="ARBA" id="ARBA00023317"/>
    </source>
</evidence>
<evidence type="ECO:0000313" key="15">
    <source>
        <dbReference type="EMBL" id="OGG95174.1"/>
    </source>
</evidence>
<evidence type="ECO:0000259" key="14">
    <source>
        <dbReference type="PROSITE" id="PS51006"/>
    </source>
</evidence>
<dbReference type="CDD" id="cd02440">
    <property type="entry name" value="AdoMet_MTases"/>
    <property type="match status" value="1"/>
</dbReference>
<feature type="active site" description="Proton acceptor" evidence="12 13">
    <location>
        <position position="279"/>
    </location>
</feature>
<keyword evidence="4" id="KW-0210">Decarboxylase</keyword>
<comment type="catalytic activity">
    <reaction evidence="12">
        <text>S-adenosyl 3-(methylsulfanyl)propylamine + putrescine = S-methyl-5'-thioadenosine + spermidine + H(+)</text>
        <dbReference type="Rhea" id="RHEA:12721"/>
        <dbReference type="ChEBI" id="CHEBI:15378"/>
        <dbReference type="ChEBI" id="CHEBI:17509"/>
        <dbReference type="ChEBI" id="CHEBI:57443"/>
        <dbReference type="ChEBI" id="CHEBI:57834"/>
        <dbReference type="ChEBI" id="CHEBI:326268"/>
        <dbReference type="EC" id="2.5.1.16"/>
    </reaction>
</comment>
<dbReference type="SUPFAM" id="SSF53335">
    <property type="entry name" value="S-adenosyl-L-methionine-dependent methyltransferases"/>
    <property type="match status" value="1"/>
</dbReference>
<comment type="function">
    <text evidence="12">Catalyzes the irreversible transfer of a propylamine group from the amino donor S-adenosylmethioninamine (decarboxy-AdoMet) to putrescine (1,4-diaminobutane) to yield spermidine.</text>
</comment>
<dbReference type="PANTHER" id="PTHR11558:SF11">
    <property type="entry name" value="SPERMIDINE SYNTHASE"/>
    <property type="match status" value="1"/>
</dbReference>
<evidence type="ECO:0000256" key="6">
    <source>
        <dbReference type="ARBA" id="ARBA00023066"/>
    </source>
</evidence>
<comment type="caution">
    <text evidence="12">Lacks conserved residue(s) required for the propagation of feature annotation.</text>
</comment>
<comment type="subunit">
    <text evidence="12">Homodimer or homotetramer.</text>
</comment>
<comment type="similarity">
    <text evidence="2 12">Belongs to the spermidine/spermine synthase family.</text>
</comment>
<dbReference type="GO" id="GO:0004766">
    <property type="term" value="F:spermidine synthase activity"/>
    <property type="evidence" value="ECO:0007669"/>
    <property type="project" value="UniProtKB-UniRule"/>
</dbReference>
<feature type="binding site" evidence="12">
    <location>
        <begin position="261"/>
        <end position="262"/>
    </location>
    <ligand>
        <name>S-methyl-5'-thioadenosine</name>
        <dbReference type="ChEBI" id="CHEBI:17509"/>
    </ligand>
</feature>
<dbReference type="Pfam" id="PF02675">
    <property type="entry name" value="AdoMet_dc"/>
    <property type="match status" value="1"/>
</dbReference>
<keyword evidence="11" id="KW-0670">Pyruvate</keyword>
<evidence type="ECO:0000256" key="5">
    <source>
        <dbReference type="ARBA" id="ARBA00022813"/>
    </source>
</evidence>
<keyword evidence="9" id="KW-0456">Lyase</keyword>
<keyword evidence="3 12" id="KW-0808">Transferase</keyword>
<evidence type="ECO:0000256" key="10">
    <source>
        <dbReference type="ARBA" id="ARBA00023270"/>
    </source>
</evidence>
<keyword evidence="7 12" id="KW-0620">Polyamine biosynthesis</keyword>
<evidence type="ECO:0000313" key="16">
    <source>
        <dbReference type="Proteomes" id="UP000178449"/>
    </source>
</evidence>
<feature type="binding site" evidence="12">
    <location>
        <position position="185"/>
    </location>
    <ligand>
        <name>spermidine</name>
        <dbReference type="ChEBI" id="CHEBI:57834"/>
    </ligand>
</feature>
<protein>
    <recommendedName>
        <fullName evidence="12">Polyamine aminopropyltransferase</fullName>
    </recommendedName>
    <alternativeName>
        <fullName evidence="12">Putrescine aminopropyltransferase</fullName>
        <shortName evidence="12">PAPT</shortName>
    </alternativeName>
    <alternativeName>
        <fullName evidence="12">Spermidine synthase</fullName>
        <shortName evidence="12">SPDS</shortName>
        <shortName evidence="12">SPDSY</shortName>
        <ecNumber evidence="12">2.5.1.16</ecNumber>
    </alternativeName>
</protein>
<dbReference type="Gene3D" id="3.60.90.10">
    <property type="entry name" value="S-adenosylmethionine decarboxylase"/>
    <property type="match status" value="1"/>
</dbReference>
<dbReference type="HAMAP" id="MF_00198">
    <property type="entry name" value="Spermidine_synth"/>
    <property type="match status" value="1"/>
</dbReference>
<sequence>MRQVIHVIAEYIRCRNSRHLFTDQKALLEVLKLKVKLAGLEIVAEAGYGFGDGGGVTASVVLAESHLNIHTWPERDFYLNLDISVCNYEQDNTNKALVLAQSLKDLFEPLDVNEKIIKGYRDFEDDKYTEYFSKDYGFFIKPEAILYKSEDSLQEVEVYHTKDFGRLLRIDKFYQTSEEDEHFYHEPLVQPAMTAHERPEQVLIIGAGDGGVLANVLKHNTVKRAVMVEIDDRVIEVSKRFLPAVHQGAFKDPRTELIIGDGFKYLAQTKERFDVIILDLTDPIGPARSLYTKEFYETVKGAMKGPESILSLHTVYPFFHPAVFGRIGVTLASVFGQVAHGLQFVPLYGAEMGFAFCSAQTQVDHQSVDLIEQRLKDRGVTGLKLYNGRTHQGLTAQPPFVANLLAGDFQVITKESGIDEFDQTYNVARN</sequence>
<keyword evidence="6 12" id="KW-0745">Spermidine biosynthesis</keyword>
<dbReference type="InterPro" id="IPR035246">
    <property type="entry name" value="Spermidine_synt_N"/>
</dbReference>
<evidence type="ECO:0000256" key="9">
    <source>
        <dbReference type="ARBA" id="ARBA00023239"/>
    </source>
</evidence>
<dbReference type="GO" id="GO:0004014">
    <property type="term" value="F:adenosylmethionine decarboxylase activity"/>
    <property type="evidence" value="ECO:0007669"/>
    <property type="project" value="InterPro"/>
</dbReference>
<comment type="pathway">
    <text evidence="12">Amine and polyamine biosynthesis; spermidine biosynthesis; spermidine from putrescine: step 1/1.</text>
</comment>
<dbReference type="Gene3D" id="3.40.50.150">
    <property type="entry name" value="Vaccinia Virus protein VP39"/>
    <property type="match status" value="1"/>
</dbReference>
<dbReference type="InterPro" id="IPR001045">
    <property type="entry name" value="Spermi_synthase"/>
</dbReference>
<evidence type="ECO:0000256" key="1">
    <source>
        <dbReference type="ARBA" id="ARBA00001928"/>
    </source>
</evidence>
<dbReference type="Proteomes" id="UP000178449">
    <property type="component" value="Unassembled WGS sequence"/>
</dbReference>
<proteinExistence type="inferred from homology"/>
<dbReference type="EMBL" id="MFNE01000026">
    <property type="protein sequence ID" value="OGG95174.1"/>
    <property type="molecule type" value="Genomic_DNA"/>
</dbReference>
<keyword evidence="5" id="KW-0068">Autocatalytic cleavage</keyword>
<dbReference type="Gene3D" id="2.30.140.10">
    <property type="entry name" value="Spermidine synthase, tetramerisation domain"/>
    <property type="match status" value="1"/>
</dbReference>
<dbReference type="AlphaFoldDB" id="A0A1F6GAQ1"/>
<name>A0A1F6GAQ1_9PROT</name>
<dbReference type="InterPro" id="IPR016067">
    <property type="entry name" value="S-AdoMet_deCO2ase_core"/>
</dbReference>
<evidence type="ECO:0000256" key="2">
    <source>
        <dbReference type="ARBA" id="ARBA00007867"/>
    </source>
</evidence>
<dbReference type="InterPro" id="IPR029063">
    <property type="entry name" value="SAM-dependent_MTases_sf"/>
</dbReference>
<feature type="binding site" evidence="12">
    <location>
        <position position="286"/>
    </location>
    <ligand>
        <name>S-methyl-5'-thioadenosine</name>
        <dbReference type="ChEBI" id="CHEBI:17509"/>
    </ligand>
</feature>
<reference evidence="15 16" key="1">
    <citation type="journal article" date="2016" name="Nat. Commun.">
        <title>Thousands of microbial genomes shed light on interconnected biogeochemical processes in an aquifer system.</title>
        <authorList>
            <person name="Anantharaman K."/>
            <person name="Brown C.T."/>
            <person name="Hug L.A."/>
            <person name="Sharon I."/>
            <person name="Castelle C.J."/>
            <person name="Probst A.J."/>
            <person name="Thomas B.C."/>
            <person name="Singh A."/>
            <person name="Wilkins M.J."/>
            <person name="Karaoz U."/>
            <person name="Brodie E.L."/>
            <person name="Williams K.H."/>
            <person name="Hubbard S.S."/>
            <person name="Banfield J.F."/>
        </authorList>
    </citation>
    <scope>NUCLEOTIDE SEQUENCE [LARGE SCALE GENOMIC DNA]</scope>
</reference>
<feature type="domain" description="PABS" evidence="14">
    <location>
        <begin position="125"/>
        <end position="359"/>
    </location>
</feature>
<feature type="binding site" evidence="12">
    <location>
        <position position="209"/>
    </location>
    <ligand>
        <name>spermidine</name>
        <dbReference type="ChEBI" id="CHEBI:57834"/>
    </ligand>
</feature>
<dbReference type="NCBIfam" id="NF002010">
    <property type="entry name" value="PRK00811.1"/>
    <property type="match status" value="1"/>
</dbReference>
<dbReference type="PROSITE" id="PS51006">
    <property type="entry name" value="PABS_2"/>
    <property type="match status" value="1"/>
</dbReference>
<gene>
    <name evidence="12" type="primary">speE</name>
    <name evidence="15" type="ORF">A2527_08355</name>
</gene>
<dbReference type="InterPro" id="IPR003826">
    <property type="entry name" value="AdoMetDC_fam_prok"/>
</dbReference>
<dbReference type="STRING" id="1817772.A2527_08355"/>
<feature type="binding site" evidence="12">
    <location>
        <position position="154"/>
    </location>
    <ligand>
        <name>S-methyl-5'-thioadenosine</name>
        <dbReference type="ChEBI" id="CHEBI:17509"/>
    </ligand>
</feature>
<dbReference type="EC" id="2.5.1.16" evidence="12"/>
<dbReference type="UniPathway" id="UPA00248">
    <property type="reaction ID" value="UER00314"/>
</dbReference>
<dbReference type="InterPro" id="IPR037163">
    <property type="entry name" value="Spermidine_synt_N_sf"/>
</dbReference>
<keyword evidence="10" id="KW-0704">Schiff base</keyword>
<evidence type="ECO:0000256" key="13">
    <source>
        <dbReference type="PROSITE-ProRule" id="PRU00354"/>
    </source>
</evidence>
<evidence type="ECO:0000256" key="7">
    <source>
        <dbReference type="ARBA" id="ARBA00023115"/>
    </source>
</evidence>
<evidence type="ECO:0000256" key="8">
    <source>
        <dbReference type="ARBA" id="ARBA00023145"/>
    </source>
</evidence>
<accession>A0A1F6GAQ1</accession>
<feature type="binding site" evidence="12">
    <location>
        <position position="229"/>
    </location>
    <ligand>
        <name>S-methyl-5'-thioadenosine</name>
        <dbReference type="ChEBI" id="CHEBI:17509"/>
    </ligand>
</feature>
<dbReference type="Pfam" id="PF01564">
    <property type="entry name" value="Spermine_synth"/>
    <property type="match status" value="1"/>
</dbReference>
<dbReference type="PANTHER" id="PTHR11558">
    <property type="entry name" value="SPERMIDINE/SPERMINE SYNTHASE"/>
    <property type="match status" value="1"/>
</dbReference>
<evidence type="ECO:0000256" key="3">
    <source>
        <dbReference type="ARBA" id="ARBA00022679"/>
    </source>
</evidence>